<dbReference type="InterPro" id="IPR052843">
    <property type="entry name" value="ER_body_metal_sequester"/>
</dbReference>
<keyword evidence="2" id="KW-1133">Transmembrane helix</keyword>
<keyword evidence="2" id="KW-0812">Transmembrane</keyword>
<dbReference type="OrthoDB" id="1924921at2759"/>
<feature type="region of interest" description="Disordered" evidence="1">
    <location>
        <begin position="262"/>
        <end position="293"/>
    </location>
</feature>
<evidence type="ECO:0008006" key="5">
    <source>
        <dbReference type="Google" id="ProtNLM"/>
    </source>
</evidence>
<dbReference type="PANTHER" id="PTHR38937">
    <property type="entry name" value="MEMBRANE PROTEIN OF ER BODY-LIKE PROTEIN"/>
    <property type="match status" value="1"/>
</dbReference>
<evidence type="ECO:0000256" key="2">
    <source>
        <dbReference type="SAM" id="Phobius"/>
    </source>
</evidence>
<feature type="compositionally biased region" description="Basic and acidic residues" evidence="1">
    <location>
        <begin position="88"/>
        <end position="109"/>
    </location>
</feature>
<keyword evidence="2" id="KW-0472">Membrane</keyword>
<accession>A0A484KUK2</accession>
<evidence type="ECO:0000256" key="1">
    <source>
        <dbReference type="SAM" id="MobiDB-lite"/>
    </source>
</evidence>
<feature type="compositionally biased region" description="Basic and acidic residues" evidence="1">
    <location>
        <begin position="344"/>
        <end position="359"/>
    </location>
</feature>
<feature type="region of interest" description="Disordered" evidence="1">
    <location>
        <begin position="1"/>
        <end position="23"/>
    </location>
</feature>
<evidence type="ECO:0000313" key="4">
    <source>
        <dbReference type="Proteomes" id="UP000595140"/>
    </source>
</evidence>
<feature type="compositionally biased region" description="Polar residues" evidence="1">
    <location>
        <begin position="369"/>
        <end position="383"/>
    </location>
</feature>
<feature type="transmembrane region" description="Helical" evidence="2">
    <location>
        <begin position="499"/>
        <end position="519"/>
    </location>
</feature>
<feature type="region of interest" description="Disordered" evidence="1">
    <location>
        <begin position="87"/>
        <end position="109"/>
    </location>
</feature>
<feature type="transmembrane region" description="Helical" evidence="2">
    <location>
        <begin position="422"/>
        <end position="442"/>
    </location>
</feature>
<gene>
    <name evidence="3" type="ORF">CCAM_LOCUS11487</name>
</gene>
<dbReference type="EMBL" id="OOIL02000824">
    <property type="protein sequence ID" value="VFQ69711.1"/>
    <property type="molecule type" value="Genomic_DNA"/>
</dbReference>
<name>A0A484KUK2_9ASTE</name>
<evidence type="ECO:0000313" key="3">
    <source>
        <dbReference type="EMBL" id="VFQ69711.1"/>
    </source>
</evidence>
<dbReference type="AlphaFoldDB" id="A0A484KUK2"/>
<organism evidence="3 4">
    <name type="scientific">Cuscuta campestris</name>
    <dbReference type="NCBI Taxonomy" id="132261"/>
    <lineage>
        <taxon>Eukaryota</taxon>
        <taxon>Viridiplantae</taxon>
        <taxon>Streptophyta</taxon>
        <taxon>Embryophyta</taxon>
        <taxon>Tracheophyta</taxon>
        <taxon>Spermatophyta</taxon>
        <taxon>Magnoliopsida</taxon>
        <taxon>eudicotyledons</taxon>
        <taxon>Gunneridae</taxon>
        <taxon>Pentapetalae</taxon>
        <taxon>asterids</taxon>
        <taxon>lamiids</taxon>
        <taxon>Solanales</taxon>
        <taxon>Convolvulaceae</taxon>
        <taxon>Cuscuteae</taxon>
        <taxon>Cuscuta</taxon>
        <taxon>Cuscuta subgen. Grammica</taxon>
        <taxon>Cuscuta sect. Cleistogrammica</taxon>
    </lineage>
</organism>
<protein>
    <recommendedName>
        <fullName evidence="5">Membrane protein of ER body-like protein</fullName>
    </recommendedName>
</protein>
<keyword evidence="4" id="KW-1185">Reference proteome</keyword>
<reference evidence="3 4" key="1">
    <citation type="submission" date="2018-04" db="EMBL/GenBank/DDBJ databases">
        <authorList>
            <person name="Vogel A."/>
        </authorList>
    </citation>
    <scope>NUCLEOTIDE SEQUENCE [LARGE SCALE GENOMIC DNA]</scope>
</reference>
<proteinExistence type="predicted"/>
<feature type="transmembrane region" description="Helical" evidence="2">
    <location>
        <begin position="534"/>
        <end position="555"/>
    </location>
</feature>
<sequence>MEVLQHFNGEVAGNRPSGLRPQPDDDDAIATAVSNIITDVVKNGEIAKEESCLEHQIAEFCNNGNAEDDAEEEKELNLERNKQRRRRVYLDKTLPESTKAADHHDDGDIKTSAEIGNVAEIHSLVNAALRGDTKDVRGSSRELEDEVIELEFFDSRAADKLRSTHDAYCPHCRNPISKVVLRIRHGAAVGPPPAPKPAEKDLDLLGCLSCFKIFLPSRVAAAADGEKSTDGRAGVEQESESASHNGKCFGLLDWIYDGQRSTTANSNTSQKQPSDSESCSSGQGKKKPVEEHLRGDGDCLVQSASAPLLQGIQTPSPDLNGNAAAIKHEPHNLGKPSAETQLGLEERHSSSGREVHIPIEESTNEARALTTTTQGPTVESGRRGSSSIEVVKSVVYGGLVEAIASLTLVSSAAASGATTLRVFTIGVANLIGGLVIMAHNFMDLYKNHPASEYQEVLGQKKHFPLHVIVALLSYLIFGLAPPVIYGFTFRKGDDRDSKLLAVAVASFVFIVLLSIAKAYTQRGANTFKEYTLTVLQYAVTAAMASGVSYVVGDLFGKMMDELGWLNSTPPNVVLPSTHPSWVSY</sequence>
<dbReference type="PANTHER" id="PTHR38937:SF2">
    <property type="entry name" value="MEMBRANE PROTEIN OF ER BODY-LIKE PROTEIN ISOFORM X1"/>
    <property type="match status" value="1"/>
</dbReference>
<feature type="transmembrane region" description="Helical" evidence="2">
    <location>
        <begin position="462"/>
        <end position="487"/>
    </location>
</feature>
<feature type="region of interest" description="Disordered" evidence="1">
    <location>
        <begin position="310"/>
        <end position="383"/>
    </location>
</feature>
<feature type="compositionally biased region" description="Polar residues" evidence="1">
    <location>
        <begin position="262"/>
        <end position="283"/>
    </location>
</feature>
<dbReference type="Proteomes" id="UP000595140">
    <property type="component" value="Unassembled WGS sequence"/>
</dbReference>